<dbReference type="PIRSF" id="PIRSF018968">
    <property type="entry name" value="ABC_permease_BceB"/>
    <property type="match status" value="1"/>
</dbReference>
<evidence type="ECO:0000256" key="3">
    <source>
        <dbReference type="ARBA" id="ARBA00022692"/>
    </source>
</evidence>
<feature type="transmembrane region" description="Helical" evidence="6">
    <location>
        <begin position="284"/>
        <end position="305"/>
    </location>
</feature>
<feature type="transmembrane region" description="Helical" evidence="6">
    <location>
        <begin position="55"/>
        <end position="82"/>
    </location>
</feature>
<feature type="transmembrane region" description="Helical" evidence="6">
    <location>
        <begin position="541"/>
        <end position="568"/>
    </location>
</feature>
<organism evidence="8 9">
    <name type="scientific">Paenibacillus sepulcri</name>
    <dbReference type="NCBI Taxonomy" id="359917"/>
    <lineage>
        <taxon>Bacteria</taxon>
        <taxon>Bacillati</taxon>
        <taxon>Bacillota</taxon>
        <taxon>Bacilli</taxon>
        <taxon>Bacillales</taxon>
        <taxon>Paenibacillaceae</taxon>
        <taxon>Paenibacillus</taxon>
    </lineage>
</organism>
<keyword evidence="2 6" id="KW-1003">Cell membrane</keyword>
<keyword evidence="3 6" id="KW-0812">Transmembrane</keyword>
<dbReference type="RefSeq" id="WP_210039980.1">
    <property type="nucleotide sequence ID" value="NZ_JBHLVU010000008.1"/>
</dbReference>
<dbReference type="InterPro" id="IPR052536">
    <property type="entry name" value="ABC-4_Integral_Memb_Prot"/>
</dbReference>
<protein>
    <submittedName>
        <fullName evidence="8">FtsX-like permease family protein</fullName>
    </submittedName>
</protein>
<proteinExistence type="inferred from homology"/>
<evidence type="ECO:0000313" key="9">
    <source>
        <dbReference type="Proteomes" id="UP001519887"/>
    </source>
</evidence>
<keyword evidence="4 6" id="KW-1133">Transmembrane helix</keyword>
<evidence type="ECO:0000259" key="7">
    <source>
        <dbReference type="Pfam" id="PF02687"/>
    </source>
</evidence>
<evidence type="ECO:0000256" key="1">
    <source>
        <dbReference type="ARBA" id="ARBA00004651"/>
    </source>
</evidence>
<keyword evidence="5 6" id="KW-0472">Membrane</keyword>
<feature type="transmembrane region" description="Helical" evidence="6">
    <location>
        <begin position="17"/>
        <end position="35"/>
    </location>
</feature>
<dbReference type="InterPro" id="IPR027022">
    <property type="entry name" value="ABC_permease_BceB-typ"/>
</dbReference>
<evidence type="ECO:0000256" key="5">
    <source>
        <dbReference type="ARBA" id="ARBA00023136"/>
    </source>
</evidence>
<comment type="subcellular location">
    <subcellularLocation>
        <location evidence="1 6">Cell membrane</location>
        <topology evidence="1 6">Multi-pass membrane protein</topology>
    </subcellularLocation>
</comment>
<evidence type="ECO:0000256" key="6">
    <source>
        <dbReference type="PIRNR" id="PIRNR018968"/>
    </source>
</evidence>
<feature type="transmembrane region" description="Helical" evidence="6">
    <location>
        <begin position="227"/>
        <end position="252"/>
    </location>
</feature>
<feature type="transmembrane region" description="Helical" evidence="6">
    <location>
        <begin position="487"/>
        <end position="510"/>
    </location>
</feature>
<dbReference type="PANTHER" id="PTHR46795">
    <property type="entry name" value="ABC TRANSPORTER PERMEASE-RELATED-RELATED"/>
    <property type="match status" value="1"/>
</dbReference>
<feature type="domain" description="ABC3 transporter permease C-terminal" evidence="7">
    <location>
        <begin position="60"/>
        <end position="178"/>
    </location>
</feature>
<feature type="transmembrane region" description="Helical" evidence="6">
    <location>
        <begin position="148"/>
        <end position="173"/>
    </location>
</feature>
<dbReference type="EMBL" id="JAHZIK010000613">
    <property type="protein sequence ID" value="MBW7456579.1"/>
    <property type="molecule type" value="Genomic_DNA"/>
</dbReference>
<reference evidence="8 9" key="1">
    <citation type="submission" date="2021-07" db="EMBL/GenBank/DDBJ databases">
        <title>Paenibacillus radiodurans sp. nov., isolated from the southeastern edge of Tengger Desert.</title>
        <authorList>
            <person name="Zhang G."/>
        </authorList>
    </citation>
    <scope>NUCLEOTIDE SEQUENCE [LARGE SCALE GENOMIC DNA]</scope>
    <source>
        <strain evidence="8 9">CCM 7311</strain>
    </source>
</reference>
<comment type="similarity">
    <text evidence="6">Belongs to the ABC-4 integral membrane protein family.</text>
</comment>
<gene>
    <name evidence="8" type="ORF">K0U00_21300</name>
</gene>
<accession>A0ABS7C6R9</accession>
<evidence type="ECO:0000313" key="8">
    <source>
        <dbReference type="EMBL" id="MBW7456579.1"/>
    </source>
</evidence>
<evidence type="ECO:0000256" key="2">
    <source>
        <dbReference type="ARBA" id="ARBA00022475"/>
    </source>
</evidence>
<feature type="transmembrane region" description="Helical" evidence="6">
    <location>
        <begin position="574"/>
        <end position="596"/>
    </location>
</feature>
<dbReference type="Pfam" id="PF02687">
    <property type="entry name" value="FtsX"/>
    <property type="match status" value="1"/>
</dbReference>
<dbReference type="PANTHER" id="PTHR46795:SF3">
    <property type="entry name" value="ABC TRANSPORTER PERMEASE"/>
    <property type="match status" value="1"/>
</dbReference>
<dbReference type="InterPro" id="IPR003838">
    <property type="entry name" value="ABC3_permease_C"/>
</dbReference>
<comment type="caution">
    <text evidence="8">The sequence shown here is derived from an EMBL/GenBank/DDBJ whole genome shotgun (WGS) entry which is preliminary data.</text>
</comment>
<feature type="transmembrane region" description="Helical" evidence="6">
    <location>
        <begin position="201"/>
        <end position="221"/>
    </location>
</feature>
<keyword evidence="9" id="KW-1185">Reference proteome</keyword>
<name>A0ABS7C6R9_9BACL</name>
<evidence type="ECO:0000256" key="4">
    <source>
        <dbReference type="ARBA" id="ARBA00022989"/>
    </source>
</evidence>
<keyword evidence="6" id="KW-0813">Transport</keyword>
<dbReference type="Proteomes" id="UP001519887">
    <property type="component" value="Unassembled WGS sequence"/>
</dbReference>
<sequence length="606" mass="68321">MLIKLALTGMTSKFKNYVVLLAGLIMAIAIFYMFQTLAWNKEFIKSNSVINHIELVYLMGSFLLSVVTFFYIIYASSFLFSLRQREFGMYMTLGARKKKINMLLFIENMVMGGISLLLGIALGIGLAAVVGQLMASQLDVDLAGYHPLFGPSIAITIIFFIALFLLSALWNYAKLSRMRLLQLIHADKQPERIPVMSRIKWFISVLGILALGIGYVCLVFMEQLREIGLLVATVMTTLGTYLIFISLVPLLINRLKSVKSQANKGIHAFTFGQLSFRINGLTKMLATVAMLIALSAGAISGGMAFQNNAFIAAESYKIYDVTIHNPTAEELKLLSGITFTEEHAYHYKMHDQTVYFLLEDMVKGRPLTHTGTTKKEWEQYTRLADKIAAGSMDDGSLSQEWINFLYELQPPAVEIGQMQLVDSGAFNKIEAASRVAMIGKTASFTTNKRTWKQLDQMEAKKYENVGYYPQSKNEYYQSKLGFASGTVFMGFFLGIAFLAMMASCLMFKILSGASRDANRYRMLHKIGVRRSRLSASIYKELFLVFLIPGVVGLSHVLVGMNLFSFILVNPYYRIWIPLVIFMVIYTIYYFLTVYLYKRAVLPGKQV</sequence>
<feature type="transmembrane region" description="Helical" evidence="6">
    <location>
        <begin position="103"/>
        <end position="128"/>
    </location>
</feature>